<evidence type="ECO:0000313" key="3">
    <source>
        <dbReference type="EMBL" id="OOZ39657.1"/>
    </source>
</evidence>
<organism evidence="3 4">
    <name type="scientific">Solemya pervernicosa gill symbiont</name>
    <dbReference type="NCBI Taxonomy" id="642797"/>
    <lineage>
        <taxon>Bacteria</taxon>
        <taxon>Pseudomonadati</taxon>
        <taxon>Pseudomonadota</taxon>
        <taxon>Gammaproteobacteria</taxon>
        <taxon>sulfur-oxidizing symbionts</taxon>
    </lineage>
</organism>
<dbReference type="SUPFAM" id="SSF53850">
    <property type="entry name" value="Periplasmic binding protein-like II"/>
    <property type="match status" value="1"/>
</dbReference>
<dbReference type="Pfam" id="PF12849">
    <property type="entry name" value="PBP_like_2"/>
    <property type="match status" value="1"/>
</dbReference>
<dbReference type="PANTHER" id="PTHR30570:SF1">
    <property type="entry name" value="PHOSPHATE-BINDING PROTEIN PSTS"/>
    <property type="match status" value="1"/>
</dbReference>
<evidence type="ECO:0000313" key="4">
    <source>
        <dbReference type="Proteomes" id="UP000191110"/>
    </source>
</evidence>
<protein>
    <recommendedName>
        <fullName evidence="2">PBP domain-containing protein</fullName>
    </recommendedName>
</protein>
<feature type="domain" description="PBP" evidence="2">
    <location>
        <begin position="51"/>
        <end position="168"/>
    </location>
</feature>
<evidence type="ECO:0000259" key="2">
    <source>
        <dbReference type="Pfam" id="PF12849"/>
    </source>
</evidence>
<evidence type="ECO:0000256" key="1">
    <source>
        <dbReference type="ARBA" id="ARBA00022729"/>
    </source>
</evidence>
<accession>A0A1T2L3G4</accession>
<dbReference type="InterPro" id="IPR024370">
    <property type="entry name" value="PBP_domain"/>
</dbReference>
<dbReference type="InterPro" id="IPR050811">
    <property type="entry name" value="Phosphate_ABC_transporter"/>
</dbReference>
<dbReference type="Gene3D" id="3.40.190.10">
    <property type="entry name" value="Periplasmic binding protein-like II"/>
    <property type="match status" value="2"/>
</dbReference>
<sequence length="316" mass="34953">MVLFSLASSAVVAKAGSREFSDHLHVEKMPVGWEQQPIQYKKMPKDIDLAITLDQHLYPALTPLIERYAKSHALRIAVADGTCGISAGSLLDKRVDIGGFCCPAGEIDRLPGLTYHTLGIAAVALIVHTDNPVADVTLKQARDIYSGSIGSWSNIKPSFNQPIKTIARLHCKNRPGHWRLILDNEDMFSPVTREISTIADMVEITSRQINALGYESLWMASLYGGKRGVKALMIDGVKPSDDAALIGHRYPFYRSYNITTWSAKHLRSAHAEKLVDYIYQNFDQVDAKYGIVAADRLRDAGWQFSGDELIGSPVGR</sequence>
<keyword evidence="4" id="KW-1185">Reference proteome</keyword>
<dbReference type="Proteomes" id="UP000191110">
    <property type="component" value="Unassembled WGS sequence"/>
</dbReference>
<proteinExistence type="predicted"/>
<dbReference type="AlphaFoldDB" id="A0A1T2L3G4"/>
<comment type="caution">
    <text evidence="3">The sequence shown here is derived from an EMBL/GenBank/DDBJ whole genome shotgun (WGS) entry which is preliminary data.</text>
</comment>
<reference evidence="3 4" key="1">
    <citation type="submission" date="2016-11" db="EMBL/GenBank/DDBJ databases">
        <title>Mixed transmission modes and dynamic genome evolution in an obligate animal-bacterial symbiosis.</title>
        <authorList>
            <person name="Russell S.L."/>
            <person name="Corbett-Detig R.B."/>
            <person name="Cavanaugh C.M."/>
        </authorList>
    </citation>
    <scope>NUCLEOTIDE SEQUENCE [LARGE SCALE GENOMIC DNA]</scope>
    <source>
        <strain evidence="3">Sveles-Q1</strain>
    </source>
</reference>
<dbReference type="PANTHER" id="PTHR30570">
    <property type="entry name" value="PERIPLASMIC PHOSPHATE BINDING COMPONENT OF PHOSPHATE ABC TRANSPORTER"/>
    <property type="match status" value="1"/>
</dbReference>
<keyword evidence="1" id="KW-0732">Signal</keyword>
<dbReference type="EMBL" id="MPRL01000045">
    <property type="protein sequence ID" value="OOZ39657.1"/>
    <property type="molecule type" value="Genomic_DNA"/>
</dbReference>
<gene>
    <name evidence="3" type="ORF">BOW53_10605</name>
</gene>
<name>A0A1T2L3G4_9GAMM</name>